<evidence type="ECO:0000313" key="2">
    <source>
        <dbReference type="Proteomes" id="UP000588277"/>
    </source>
</evidence>
<dbReference type="RefSeq" id="WP_169274897.1">
    <property type="nucleotide sequence ID" value="NZ_JAAIIH010000001.1"/>
</dbReference>
<accession>A0A7Y0HZ13</accession>
<dbReference type="AlphaFoldDB" id="A0A7Y0HZ13"/>
<keyword evidence="2" id="KW-1185">Reference proteome</keyword>
<reference evidence="1 2" key="1">
    <citation type="submission" date="2020-02" db="EMBL/GenBank/DDBJ databases">
        <title>Characterization of phylogenetic diversity of novel bifidobacterial species isolated in Czech ZOOs.</title>
        <authorList>
            <person name="Lugli G.A."/>
            <person name="Vera N.B."/>
            <person name="Ventura M."/>
        </authorList>
    </citation>
    <scope>NUCLEOTIDE SEQUENCE [LARGE SCALE GENOMIC DNA]</scope>
    <source>
        <strain evidence="1 2">DSM 109958</strain>
    </source>
</reference>
<dbReference type="Proteomes" id="UP000588277">
    <property type="component" value="Unassembled WGS sequence"/>
</dbReference>
<proteinExistence type="predicted"/>
<gene>
    <name evidence="1" type="ORF">G1C96_0317</name>
</gene>
<evidence type="ECO:0000313" key="1">
    <source>
        <dbReference type="EMBL" id="NMM99739.1"/>
    </source>
</evidence>
<comment type="caution">
    <text evidence="1">The sequence shown here is derived from an EMBL/GenBank/DDBJ whole genome shotgun (WGS) entry which is preliminary data.</text>
</comment>
<protein>
    <submittedName>
        <fullName evidence="1">Uncharacterized protein</fullName>
    </submittedName>
</protein>
<name>A0A7Y0HZ13_9BIFI</name>
<sequence>MDAVMDPSNPAYAELMHEVTGYIVGYWEDAADGHPYHARNHPGRTARDMACAYMLERYGDWLRDVAWVDPDRLGRYASLGVGATPIEAAMDACERMFGAVWPKTDGDDPDLP</sequence>
<dbReference type="EMBL" id="JAAIIH010000001">
    <property type="protein sequence ID" value="NMM99739.1"/>
    <property type="molecule type" value="Genomic_DNA"/>
</dbReference>
<organism evidence="1 2">
    <name type="scientific">Bifidobacterium moraviense</name>
    <dbReference type="NCBI Taxonomy" id="2675323"/>
    <lineage>
        <taxon>Bacteria</taxon>
        <taxon>Bacillati</taxon>
        <taxon>Actinomycetota</taxon>
        <taxon>Actinomycetes</taxon>
        <taxon>Bifidobacteriales</taxon>
        <taxon>Bifidobacteriaceae</taxon>
        <taxon>Bifidobacterium</taxon>
    </lineage>
</organism>